<comment type="caution">
    <text evidence="1">The sequence shown here is derived from an EMBL/GenBank/DDBJ whole genome shotgun (WGS) entry which is preliminary data.</text>
</comment>
<accession>A0A543IAK9</accession>
<dbReference type="Proteomes" id="UP000316706">
    <property type="component" value="Unassembled WGS sequence"/>
</dbReference>
<name>A0A543IAK9_9ACTN</name>
<proteinExistence type="predicted"/>
<dbReference type="OrthoDB" id="3476732at2"/>
<protein>
    <submittedName>
        <fullName evidence="1">Uncharacterized protein</fullName>
    </submittedName>
</protein>
<dbReference type="AlphaFoldDB" id="A0A543IAK9"/>
<keyword evidence="2" id="KW-1185">Reference proteome</keyword>
<gene>
    <name evidence="1" type="ORF">FHX41_1236</name>
</gene>
<dbReference type="EMBL" id="VFPO01000001">
    <property type="protein sequence ID" value="TQM67618.1"/>
    <property type="molecule type" value="Genomic_DNA"/>
</dbReference>
<dbReference type="RefSeq" id="WP_141966582.1">
    <property type="nucleotide sequence ID" value="NZ_VFPO01000001.1"/>
</dbReference>
<evidence type="ECO:0000313" key="2">
    <source>
        <dbReference type="Proteomes" id="UP000316706"/>
    </source>
</evidence>
<reference evidence="1 2" key="1">
    <citation type="submission" date="2019-06" db="EMBL/GenBank/DDBJ databases">
        <title>Sequencing the genomes of 1000 actinobacteria strains.</title>
        <authorList>
            <person name="Klenk H.-P."/>
        </authorList>
    </citation>
    <scope>NUCLEOTIDE SEQUENCE [LARGE SCALE GENOMIC DNA]</scope>
    <source>
        <strain evidence="1 2">DSM 45043</strain>
    </source>
</reference>
<sequence>MTEGRGEAPYLQVERTIGGNTSGSLSGRYFNGDGVYAKSVSRSSDRIYGYGRPNYASEDDMRLSDTVKVKDWVRKRWPKDKGLADGAITVNTALGSGYAYSRIAADTSGQVLTLLKSVADRVGAPVEVDAVAVAQAVLAQLTPERIAAAIPAEIAEQVVSALGARLAPEEGP</sequence>
<organism evidence="1 2">
    <name type="scientific">Actinomadura hallensis</name>
    <dbReference type="NCBI Taxonomy" id="337895"/>
    <lineage>
        <taxon>Bacteria</taxon>
        <taxon>Bacillati</taxon>
        <taxon>Actinomycetota</taxon>
        <taxon>Actinomycetes</taxon>
        <taxon>Streptosporangiales</taxon>
        <taxon>Thermomonosporaceae</taxon>
        <taxon>Actinomadura</taxon>
    </lineage>
</organism>
<evidence type="ECO:0000313" key="1">
    <source>
        <dbReference type="EMBL" id="TQM67618.1"/>
    </source>
</evidence>